<dbReference type="Pfam" id="PF08238">
    <property type="entry name" value="Sel1"/>
    <property type="match status" value="2"/>
</dbReference>
<dbReference type="InterPro" id="IPR050767">
    <property type="entry name" value="Sel1_AlgK"/>
</dbReference>
<accession>A0A917YHG6</accession>
<keyword evidence="1" id="KW-0732">Signal</keyword>
<evidence type="ECO:0000256" key="1">
    <source>
        <dbReference type="SAM" id="SignalP"/>
    </source>
</evidence>
<dbReference type="PANTHER" id="PTHR11102">
    <property type="entry name" value="SEL-1-LIKE PROTEIN"/>
    <property type="match status" value="1"/>
</dbReference>
<dbReference type="PANTHER" id="PTHR11102:SF160">
    <property type="entry name" value="ERAD-ASSOCIATED E3 UBIQUITIN-PROTEIN LIGASE COMPONENT HRD3"/>
    <property type="match status" value="1"/>
</dbReference>
<sequence length="187" mass="20031">MRHVVLSIGLIALSSALAHAETNLDAGIEDGGGTLNPEELTLGRVMSDVAEGKTSMTTCAAGYYITKSGRHEMARELFELCANNGWTGAMTWMSQLDNNGLGAPEDPDAAANWDRRAAEAGDPVGQFNYGVDLMRGRGVPANEELGRQLVDQAARAGLSDARRLQASGYDLDEITPDADNWKYAPLF</sequence>
<dbReference type="SMART" id="SM00671">
    <property type="entry name" value="SEL1"/>
    <property type="match status" value="2"/>
</dbReference>
<comment type="caution">
    <text evidence="2">The sequence shown here is derived from an EMBL/GenBank/DDBJ whole genome shotgun (WGS) entry which is preliminary data.</text>
</comment>
<gene>
    <name evidence="2" type="ORF">GCM10010991_10110</name>
</gene>
<organism evidence="2 3">
    <name type="scientific">Gemmobacter aquaticus</name>
    <dbReference type="NCBI Taxonomy" id="490185"/>
    <lineage>
        <taxon>Bacteria</taxon>
        <taxon>Pseudomonadati</taxon>
        <taxon>Pseudomonadota</taxon>
        <taxon>Alphaproteobacteria</taxon>
        <taxon>Rhodobacterales</taxon>
        <taxon>Paracoccaceae</taxon>
        <taxon>Gemmobacter</taxon>
    </lineage>
</organism>
<dbReference type="Proteomes" id="UP000598196">
    <property type="component" value="Unassembled WGS sequence"/>
</dbReference>
<dbReference type="OrthoDB" id="7848989at2"/>
<keyword evidence="3" id="KW-1185">Reference proteome</keyword>
<proteinExistence type="predicted"/>
<dbReference type="InterPro" id="IPR011990">
    <property type="entry name" value="TPR-like_helical_dom_sf"/>
</dbReference>
<dbReference type="EMBL" id="BMLP01000001">
    <property type="protein sequence ID" value="GGO27858.1"/>
    <property type="molecule type" value="Genomic_DNA"/>
</dbReference>
<feature type="signal peptide" evidence="1">
    <location>
        <begin position="1"/>
        <end position="20"/>
    </location>
</feature>
<evidence type="ECO:0008006" key="4">
    <source>
        <dbReference type="Google" id="ProtNLM"/>
    </source>
</evidence>
<reference evidence="2 3" key="1">
    <citation type="journal article" date="2014" name="Int. J. Syst. Evol. Microbiol.">
        <title>Complete genome sequence of Corynebacterium casei LMG S-19264T (=DSM 44701T), isolated from a smear-ripened cheese.</title>
        <authorList>
            <consortium name="US DOE Joint Genome Institute (JGI-PGF)"/>
            <person name="Walter F."/>
            <person name="Albersmeier A."/>
            <person name="Kalinowski J."/>
            <person name="Ruckert C."/>
        </authorList>
    </citation>
    <scope>NUCLEOTIDE SEQUENCE [LARGE SCALE GENOMIC DNA]</scope>
    <source>
        <strain evidence="2 3">CGMCC 1.7029</strain>
    </source>
</reference>
<evidence type="ECO:0000313" key="3">
    <source>
        <dbReference type="Proteomes" id="UP000598196"/>
    </source>
</evidence>
<feature type="chain" id="PRO_5037571234" description="Sel1 repeat-containing protein" evidence="1">
    <location>
        <begin position="21"/>
        <end position="187"/>
    </location>
</feature>
<dbReference type="AlphaFoldDB" id="A0A917YHG6"/>
<evidence type="ECO:0000313" key="2">
    <source>
        <dbReference type="EMBL" id="GGO27858.1"/>
    </source>
</evidence>
<dbReference type="InterPro" id="IPR006597">
    <property type="entry name" value="Sel1-like"/>
</dbReference>
<dbReference type="SUPFAM" id="SSF81901">
    <property type="entry name" value="HCP-like"/>
    <property type="match status" value="1"/>
</dbReference>
<dbReference type="RefSeq" id="WP_146285246.1">
    <property type="nucleotide sequence ID" value="NZ_BMLP01000001.1"/>
</dbReference>
<protein>
    <recommendedName>
        <fullName evidence="4">Sel1 repeat-containing protein</fullName>
    </recommendedName>
</protein>
<dbReference type="Gene3D" id="1.25.40.10">
    <property type="entry name" value="Tetratricopeptide repeat domain"/>
    <property type="match status" value="1"/>
</dbReference>
<name>A0A917YHG6_9RHOB</name>